<gene>
    <name evidence="4" type="ORF">EVEC_LOCUS10079</name>
</gene>
<dbReference type="WBParaSite" id="EVEC_0001075401-mRNA-1">
    <property type="protein sequence ID" value="EVEC_0001075401-mRNA-1"/>
    <property type="gene ID" value="EVEC_0001075401"/>
</dbReference>
<keyword evidence="2" id="KW-0873">Pyrrolidone carboxylic acid</keyword>
<proteinExistence type="inferred from homology"/>
<sequence length="140" mass="16067">MVISSKAVVRSKLRAFYSSSTLITILILVSLLNTVPVDSRSFEAPIVHHFFSIKDSRKINDVDKLFRQVYGSCLLERNEQLRKIAETVCLICHELYSNLRPNTRAECRANCFNNTKFQECLNFFETDTQQQQTTTAPTSL</sequence>
<dbReference type="InterPro" id="IPR031098">
    <property type="entry name" value="Crust_neurohorm"/>
</dbReference>
<reference evidence="6" key="1">
    <citation type="submission" date="2017-02" db="UniProtKB">
        <authorList>
            <consortium name="WormBaseParasite"/>
        </authorList>
    </citation>
    <scope>IDENTIFICATION</scope>
</reference>
<dbReference type="PANTHER" id="PTHR35981">
    <property type="entry name" value="ION TRANSPORT PEPTIDE, ISOFORM C"/>
    <property type="match status" value="1"/>
</dbReference>
<dbReference type="SUPFAM" id="SSF81778">
    <property type="entry name" value="Crustacean CHH/MIH/GIH neurohormone"/>
    <property type="match status" value="1"/>
</dbReference>
<dbReference type="InterPro" id="IPR035957">
    <property type="entry name" value="Crust_neurohorm_sf"/>
</dbReference>
<feature type="disulfide bond" evidence="3">
    <location>
        <begin position="92"/>
        <end position="120"/>
    </location>
</feature>
<dbReference type="GO" id="GO:0007623">
    <property type="term" value="P:circadian rhythm"/>
    <property type="evidence" value="ECO:0007669"/>
    <property type="project" value="TreeGrafter"/>
</dbReference>
<evidence type="ECO:0000256" key="3">
    <source>
        <dbReference type="PIRSR" id="PIRSR631098-51"/>
    </source>
</evidence>
<dbReference type="Proteomes" id="UP000274131">
    <property type="component" value="Unassembled WGS sequence"/>
</dbReference>
<protein>
    <submittedName>
        <fullName evidence="4 6">Uncharacterized protein</fullName>
    </submittedName>
</protein>
<dbReference type="Gene3D" id="1.10.2010.10">
    <property type="entry name" value="Crustacean CHH/MIH/GIH neurohormone"/>
    <property type="match status" value="1"/>
</dbReference>
<feature type="modified residue" description="Pyrrolidone carboxylic acid; partial" evidence="2">
    <location>
        <position position="68"/>
    </location>
</feature>
<evidence type="ECO:0000256" key="2">
    <source>
        <dbReference type="PIRSR" id="PIRSR631098-50"/>
    </source>
</evidence>
<reference evidence="4 5" key="2">
    <citation type="submission" date="2018-10" db="EMBL/GenBank/DDBJ databases">
        <authorList>
            <consortium name="Pathogen Informatics"/>
        </authorList>
    </citation>
    <scope>NUCLEOTIDE SEQUENCE [LARGE SCALE GENOMIC DNA]</scope>
</reference>
<feature type="disulfide bond" evidence="3">
    <location>
        <begin position="73"/>
        <end position="111"/>
    </location>
</feature>
<organism evidence="6">
    <name type="scientific">Enterobius vermicularis</name>
    <name type="common">Human pinworm</name>
    <dbReference type="NCBI Taxonomy" id="51028"/>
    <lineage>
        <taxon>Eukaryota</taxon>
        <taxon>Metazoa</taxon>
        <taxon>Ecdysozoa</taxon>
        <taxon>Nematoda</taxon>
        <taxon>Chromadorea</taxon>
        <taxon>Rhabditida</taxon>
        <taxon>Spirurina</taxon>
        <taxon>Oxyuridomorpha</taxon>
        <taxon>Oxyuroidea</taxon>
        <taxon>Oxyuridae</taxon>
        <taxon>Enterobius</taxon>
    </lineage>
</organism>
<name>A0A0N4VIT3_ENTVE</name>
<evidence type="ECO:0000313" key="4">
    <source>
        <dbReference type="EMBL" id="VDD95328.1"/>
    </source>
</evidence>
<dbReference type="AlphaFoldDB" id="A0A0N4VIT3"/>
<evidence type="ECO:0000256" key="1">
    <source>
        <dbReference type="ARBA" id="ARBA00005447"/>
    </source>
</evidence>
<evidence type="ECO:0000313" key="6">
    <source>
        <dbReference type="WBParaSite" id="EVEC_0001075401-mRNA-1"/>
    </source>
</evidence>
<dbReference type="PANTHER" id="PTHR35981:SF2">
    <property type="entry name" value="ION TRANSPORT PEPTIDE, ISOFORM C"/>
    <property type="match status" value="1"/>
</dbReference>
<keyword evidence="3" id="KW-1015">Disulfide bond</keyword>
<comment type="similarity">
    <text evidence="1">Belongs to the arthropod CHH/MIH/GIH/VIH hormone family.</text>
</comment>
<dbReference type="Pfam" id="PF01147">
    <property type="entry name" value="Crust_neurohorm"/>
    <property type="match status" value="1"/>
</dbReference>
<dbReference type="OrthoDB" id="6365952at2759"/>
<dbReference type="STRING" id="51028.A0A0N4VIT3"/>
<keyword evidence="5" id="KW-1185">Reference proteome</keyword>
<dbReference type="EMBL" id="UXUI01010521">
    <property type="protein sequence ID" value="VDD95328.1"/>
    <property type="molecule type" value="Genomic_DNA"/>
</dbReference>
<accession>A0A0N4VIT3</accession>
<evidence type="ECO:0000313" key="5">
    <source>
        <dbReference type="Proteomes" id="UP000274131"/>
    </source>
</evidence>
<feature type="disulfide bond" evidence="3">
    <location>
        <begin position="89"/>
        <end position="107"/>
    </location>
</feature>